<comment type="caution">
    <text evidence="4">The sequence shown here is derived from an EMBL/GenBank/DDBJ whole genome shotgun (WGS) entry which is preliminary data.</text>
</comment>
<dbReference type="NCBIfam" id="TIGR02961">
    <property type="entry name" value="allantoicase"/>
    <property type="match status" value="1"/>
</dbReference>
<dbReference type="InterPro" id="IPR008979">
    <property type="entry name" value="Galactose-bd-like_sf"/>
</dbReference>
<dbReference type="HAMAP" id="MF_00813">
    <property type="entry name" value="Allantoicase"/>
    <property type="match status" value="1"/>
</dbReference>
<dbReference type="OrthoDB" id="10266039at2759"/>
<feature type="compositionally biased region" description="Basic residues" evidence="2">
    <location>
        <begin position="474"/>
        <end position="491"/>
    </location>
</feature>
<dbReference type="GO" id="GO:0004037">
    <property type="term" value="F:allantoicase activity"/>
    <property type="evidence" value="ECO:0007669"/>
    <property type="project" value="InterPro"/>
</dbReference>
<feature type="region of interest" description="Disordered" evidence="2">
    <location>
        <begin position="435"/>
        <end position="491"/>
    </location>
</feature>
<organism evidence="4 5">
    <name type="scientific">Tieghemiomyces parasiticus</name>
    <dbReference type="NCBI Taxonomy" id="78921"/>
    <lineage>
        <taxon>Eukaryota</taxon>
        <taxon>Fungi</taxon>
        <taxon>Fungi incertae sedis</taxon>
        <taxon>Zoopagomycota</taxon>
        <taxon>Kickxellomycotina</taxon>
        <taxon>Dimargaritomycetes</taxon>
        <taxon>Dimargaritales</taxon>
        <taxon>Dimargaritaceae</taxon>
        <taxon>Tieghemiomyces</taxon>
    </lineage>
</organism>
<reference evidence="4" key="1">
    <citation type="submission" date="2022-07" db="EMBL/GenBank/DDBJ databases">
        <title>Phylogenomic reconstructions and comparative analyses of Kickxellomycotina fungi.</title>
        <authorList>
            <person name="Reynolds N.K."/>
            <person name="Stajich J.E."/>
            <person name="Barry K."/>
            <person name="Grigoriev I.V."/>
            <person name="Crous P."/>
            <person name="Smith M.E."/>
        </authorList>
    </citation>
    <scope>NUCLEOTIDE SEQUENCE</scope>
    <source>
        <strain evidence="4">RSA 861</strain>
    </source>
</reference>
<dbReference type="InterPro" id="IPR015908">
    <property type="entry name" value="Allantoicase_dom"/>
</dbReference>
<comment type="similarity">
    <text evidence="1">Belongs to the allantoicase family.</text>
</comment>
<accession>A0A9W8DZ16</accession>
<protein>
    <submittedName>
        <fullName evidence="4">Allantoicase</fullName>
    </submittedName>
</protein>
<evidence type="ECO:0000313" key="4">
    <source>
        <dbReference type="EMBL" id="KAJ1925437.1"/>
    </source>
</evidence>
<dbReference type="Gene3D" id="2.60.120.260">
    <property type="entry name" value="Galactose-binding domain-like"/>
    <property type="match status" value="2"/>
</dbReference>
<gene>
    <name evidence="4" type="primary">DAL2_1</name>
    <name evidence="4" type="ORF">IWQ60_004557</name>
</gene>
<dbReference type="PANTHER" id="PTHR12045">
    <property type="entry name" value="ALLANTOICASE"/>
    <property type="match status" value="1"/>
</dbReference>
<dbReference type="Proteomes" id="UP001150569">
    <property type="component" value="Unassembled WGS sequence"/>
</dbReference>
<feature type="domain" description="Allantoicase" evidence="3">
    <location>
        <begin position="38"/>
        <end position="186"/>
    </location>
</feature>
<evidence type="ECO:0000256" key="1">
    <source>
        <dbReference type="ARBA" id="ARBA00009242"/>
    </source>
</evidence>
<dbReference type="AlphaFoldDB" id="A0A9W8DZ16"/>
<feature type="domain" description="Allantoicase" evidence="3">
    <location>
        <begin position="207"/>
        <end position="347"/>
    </location>
</feature>
<dbReference type="GO" id="GO:0000256">
    <property type="term" value="P:allantoin catabolic process"/>
    <property type="evidence" value="ECO:0007669"/>
    <property type="project" value="InterPro"/>
</dbReference>
<evidence type="ECO:0000256" key="2">
    <source>
        <dbReference type="SAM" id="MobiDB-lite"/>
    </source>
</evidence>
<name>A0A9W8DZ16_9FUNG</name>
<dbReference type="Pfam" id="PF03561">
    <property type="entry name" value="Allantoicase"/>
    <property type="match status" value="2"/>
</dbReference>
<keyword evidence="5" id="KW-1185">Reference proteome</keyword>
<dbReference type="SUPFAM" id="SSF49785">
    <property type="entry name" value="Galactose-binding domain-like"/>
    <property type="match status" value="2"/>
</dbReference>
<dbReference type="PANTHER" id="PTHR12045:SF3">
    <property type="entry name" value="INACTIVE ALLANTOICASE-RELATED"/>
    <property type="match status" value="1"/>
</dbReference>
<dbReference type="InterPro" id="IPR005164">
    <property type="entry name" value="Allantoicase"/>
</dbReference>
<evidence type="ECO:0000259" key="3">
    <source>
        <dbReference type="Pfam" id="PF03561"/>
    </source>
</evidence>
<proteinExistence type="inferred from homology"/>
<sequence length="491" mass="53461">MGNQQSSNVPVYYNADPTNEATSHALSKYIDLATNELGSKVLSTSDEFFAPATNLLKSGPAVKDSERMTDQGAWYDGWETRRHNKDHDWVIIKLAFPGCIAGFDVDTAHFNGNHPSFAAVDACYVTPEAEAKGDFKWAELLPKAPLGPSAHHLLALWKPSATVYNCVRLRIYPDGGVARFRVYGHVKPRWASISCEAELDLAFVGHGARAVNCSNEHFSNASHLILPGRGQTMKDGWETKRSRGANHCDWAVIKLGTTGYLEKVEIDTYQFKGNFPEFASLQACYSLEENPDDDPDCFWFQILPKSALGAHQVHYFNLELANQPFTHVKLCIYPDGGVKRLRVHGRRCTEQELKLRLTASGQQSIAAPPLASIGEAVEAVAQAVTSEATDGIDFADATAQAAAAIASLDSAAPVTLGEVSVEEVIVTTTTTTAASGASMNGSIMPAKQSRPRDEDETEADVLRRPAESGTATLKRTKKHKNHSAKQLPKHA</sequence>
<dbReference type="EMBL" id="JANBPT010000223">
    <property type="protein sequence ID" value="KAJ1925437.1"/>
    <property type="molecule type" value="Genomic_DNA"/>
</dbReference>
<evidence type="ECO:0000313" key="5">
    <source>
        <dbReference type="Proteomes" id="UP001150569"/>
    </source>
</evidence>